<dbReference type="PROSITE" id="PS01081">
    <property type="entry name" value="HTH_TETR_1"/>
    <property type="match status" value="1"/>
</dbReference>
<sequence length="181" mass="20068">MNNGVLTRNQLLTAASNIVSEKGVSKLTLEAVANQAGVSKGGLFYHFPSKEDLVQAMIDELSVDFKNDMKDNLQAFHGKGQWTRAYVETMFMRVDDGLKMSSALFASMFTNPKLMEKAQLQYKGLQEQIQNDQIDPVHSTIARLAADGLRFAEMFGLAPLDKETRDKVHGELTKIITKGGI</sequence>
<dbReference type="Gene3D" id="1.10.357.10">
    <property type="entry name" value="Tetracycline Repressor, domain 2"/>
    <property type="match status" value="1"/>
</dbReference>
<dbReference type="AlphaFoldDB" id="A0A1H2WJ00"/>
<dbReference type="InterPro" id="IPR001647">
    <property type="entry name" value="HTH_TetR"/>
</dbReference>
<dbReference type="InterPro" id="IPR009057">
    <property type="entry name" value="Homeodomain-like_sf"/>
</dbReference>
<dbReference type="SUPFAM" id="SSF48498">
    <property type="entry name" value="Tetracyclin repressor-like, C-terminal domain"/>
    <property type="match status" value="1"/>
</dbReference>
<protein>
    <submittedName>
        <fullName evidence="4">Transcriptional regulator, TetR family</fullName>
    </submittedName>
</protein>
<dbReference type="InterPro" id="IPR023772">
    <property type="entry name" value="DNA-bd_HTH_TetR-type_CS"/>
</dbReference>
<name>A0A1H2WJ00_9BACL</name>
<dbReference type="Pfam" id="PF00440">
    <property type="entry name" value="TetR_N"/>
    <property type="match status" value="1"/>
</dbReference>
<reference evidence="4 5" key="1">
    <citation type="submission" date="2016-10" db="EMBL/GenBank/DDBJ databases">
        <authorList>
            <person name="de Groot N.N."/>
        </authorList>
    </citation>
    <scope>NUCLEOTIDE SEQUENCE [LARGE SCALE GENOMIC DNA]</scope>
    <source>
        <strain evidence="4 5">DSM 45610</strain>
    </source>
</reference>
<accession>A0A1H2WJ00</accession>
<dbReference type="STRING" id="1048340.SAMN05444487_106147"/>
<evidence type="ECO:0000256" key="2">
    <source>
        <dbReference type="PROSITE-ProRule" id="PRU00335"/>
    </source>
</evidence>
<keyword evidence="1 2" id="KW-0238">DNA-binding</keyword>
<feature type="DNA-binding region" description="H-T-H motif" evidence="2">
    <location>
        <begin position="28"/>
        <end position="47"/>
    </location>
</feature>
<dbReference type="EMBL" id="FNNQ01000006">
    <property type="protein sequence ID" value="SDW80488.1"/>
    <property type="molecule type" value="Genomic_DNA"/>
</dbReference>
<dbReference type="PANTHER" id="PTHR43479:SF11">
    <property type="entry name" value="ACREF_ENVCD OPERON REPRESSOR-RELATED"/>
    <property type="match status" value="1"/>
</dbReference>
<dbReference type="InterPro" id="IPR036271">
    <property type="entry name" value="Tet_transcr_reg_TetR-rel_C_sf"/>
</dbReference>
<dbReference type="Proteomes" id="UP000198534">
    <property type="component" value="Unassembled WGS sequence"/>
</dbReference>
<dbReference type="InterPro" id="IPR050624">
    <property type="entry name" value="HTH-type_Tx_Regulator"/>
</dbReference>
<organism evidence="4 5">
    <name type="scientific">Marininema mesophilum</name>
    <dbReference type="NCBI Taxonomy" id="1048340"/>
    <lineage>
        <taxon>Bacteria</taxon>
        <taxon>Bacillati</taxon>
        <taxon>Bacillota</taxon>
        <taxon>Bacilli</taxon>
        <taxon>Bacillales</taxon>
        <taxon>Thermoactinomycetaceae</taxon>
        <taxon>Marininema</taxon>
    </lineage>
</organism>
<evidence type="ECO:0000256" key="1">
    <source>
        <dbReference type="ARBA" id="ARBA00023125"/>
    </source>
</evidence>
<dbReference type="SUPFAM" id="SSF46689">
    <property type="entry name" value="Homeodomain-like"/>
    <property type="match status" value="1"/>
</dbReference>
<evidence type="ECO:0000313" key="5">
    <source>
        <dbReference type="Proteomes" id="UP000198534"/>
    </source>
</evidence>
<dbReference type="InterPro" id="IPR041479">
    <property type="entry name" value="TetR_CgmR_C"/>
</dbReference>
<evidence type="ECO:0000259" key="3">
    <source>
        <dbReference type="PROSITE" id="PS50977"/>
    </source>
</evidence>
<proteinExistence type="predicted"/>
<dbReference type="PROSITE" id="PS50977">
    <property type="entry name" value="HTH_TETR_2"/>
    <property type="match status" value="1"/>
</dbReference>
<feature type="domain" description="HTH tetR-type" evidence="3">
    <location>
        <begin position="5"/>
        <end position="65"/>
    </location>
</feature>
<evidence type="ECO:0000313" key="4">
    <source>
        <dbReference type="EMBL" id="SDW80488.1"/>
    </source>
</evidence>
<keyword evidence="5" id="KW-1185">Reference proteome</keyword>
<gene>
    <name evidence="4" type="ORF">SAMN05444487_106147</name>
</gene>
<dbReference type="GO" id="GO:0003677">
    <property type="term" value="F:DNA binding"/>
    <property type="evidence" value="ECO:0007669"/>
    <property type="project" value="UniProtKB-UniRule"/>
</dbReference>
<dbReference type="PANTHER" id="PTHR43479">
    <property type="entry name" value="ACREF/ENVCD OPERON REPRESSOR-RELATED"/>
    <property type="match status" value="1"/>
</dbReference>
<dbReference type="PRINTS" id="PR00455">
    <property type="entry name" value="HTHTETR"/>
</dbReference>
<dbReference type="Pfam" id="PF17937">
    <property type="entry name" value="TetR_C_28"/>
    <property type="match status" value="1"/>
</dbReference>